<dbReference type="Gene3D" id="3.90.550.10">
    <property type="entry name" value="Spore Coat Polysaccharide Biosynthesis Protein SpsA, Chain A"/>
    <property type="match status" value="1"/>
</dbReference>
<dbReference type="EMBL" id="QKTX01000024">
    <property type="protein sequence ID" value="PZV76707.1"/>
    <property type="molecule type" value="Genomic_DNA"/>
</dbReference>
<name>A0A326RM76_9BACT</name>
<comment type="caution">
    <text evidence="2">The sequence shown here is derived from an EMBL/GenBank/DDBJ whole genome shotgun (WGS) entry which is preliminary data.</text>
</comment>
<sequence>MPKISIIIPCFNSEKFLNETLDCLSKQSFQDWECLIVNNGSTDGTLQIAENYSKKDQRFKVLSKDHGGISSGRNLGILSAKGDFIQLLDSDDMITPNKLKNEVEFLLKHPEVDIVYSGARYFYSNDSTRTLHIYSDSSLTGTIEIDFSDKLVLEAILKRNPFVTSAPLYRSSVFYEIGLYDESLQYIEDWDFQIRCAISGKIFHYLGYKPDQSTLIRLHDRNISKNRKAVQEAKAKLMKKYPDLFPTKKKSGLIELLRLFIPPVFLKLIR</sequence>
<dbReference type="PANTHER" id="PTHR43685:SF2">
    <property type="entry name" value="GLYCOSYLTRANSFERASE 2-LIKE DOMAIN-CONTAINING PROTEIN"/>
    <property type="match status" value="1"/>
</dbReference>
<keyword evidence="2" id="KW-0808">Transferase</keyword>
<protein>
    <submittedName>
        <fullName evidence="2">GT2 family glycosyltransferase</fullName>
    </submittedName>
</protein>
<keyword evidence="3" id="KW-1185">Reference proteome</keyword>
<accession>A0A326RM76</accession>
<dbReference type="PANTHER" id="PTHR43685">
    <property type="entry name" value="GLYCOSYLTRANSFERASE"/>
    <property type="match status" value="1"/>
</dbReference>
<evidence type="ECO:0000259" key="1">
    <source>
        <dbReference type="Pfam" id="PF00535"/>
    </source>
</evidence>
<dbReference type="InterPro" id="IPR029044">
    <property type="entry name" value="Nucleotide-diphossugar_trans"/>
</dbReference>
<dbReference type="Pfam" id="PF00535">
    <property type="entry name" value="Glycos_transf_2"/>
    <property type="match status" value="1"/>
</dbReference>
<dbReference type="SUPFAM" id="SSF53448">
    <property type="entry name" value="Nucleotide-diphospho-sugar transferases"/>
    <property type="match status" value="1"/>
</dbReference>
<dbReference type="Proteomes" id="UP000248917">
    <property type="component" value="Unassembled WGS sequence"/>
</dbReference>
<dbReference type="InterPro" id="IPR001173">
    <property type="entry name" value="Glyco_trans_2-like"/>
</dbReference>
<organism evidence="2 3">
    <name type="scientific">Algoriphagus aquaeductus</name>
    <dbReference type="NCBI Taxonomy" id="475299"/>
    <lineage>
        <taxon>Bacteria</taxon>
        <taxon>Pseudomonadati</taxon>
        <taxon>Bacteroidota</taxon>
        <taxon>Cytophagia</taxon>
        <taxon>Cytophagales</taxon>
        <taxon>Cyclobacteriaceae</taxon>
        <taxon>Algoriphagus</taxon>
    </lineage>
</organism>
<dbReference type="RefSeq" id="WP_111394991.1">
    <property type="nucleotide sequence ID" value="NZ_QKTX01000024.1"/>
</dbReference>
<proteinExistence type="predicted"/>
<dbReference type="GO" id="GO:0016740">
    <property type="term" value="F:transferase activity"/>
    <property type="evidence" value="ECO:0007669"/>
    <property type="project" value="UniProtKB-KW"/>
</dbReference>
<evidence type="ECO:0000313" key="2">
    <source>
        <dbReference type="EMBL" id="PZV76707.1"/>
    </source>
</evidence>
<dbReference type="InterPro" id="IPR050834">
    <property type="entry name" value="Glycosyltransf_2"/>
</dbReference>
<dbReference type="OrthoDB" id="6307329at2"/>
<gene>
    <name evidence="2" type="ORF">CLV31_12432</name>
</gene>
<reference evidence="2 3" key="1">
    <citation type="submission" date="2018-06" db="EMBL/GenBank/DDBJ databases">
        <title>Genomic Encyclopedia of Archaeal and Bacterial Type Strains, Phase II (KMG-II): from individual species to whole genera.</title>
        <authorList>
            <person name="Goeker M."/>
        </authorList>
    </citation>
    <scope>NUCLEOTIDE SEQUENCE [LARGE SCALE GENOMIC DNA]</scope>
    <source>
        <strain evidence="2 3">T4</strain>
    </source>
</reference>
<evidence type="ECO:0000313" key="3">
    <source>
        <dbReference type="Proteomes" id="UP000248917"/>
    </source>
</evidence>
<dbReference type="AlphaFoldDB" id="A0A326RM76"/>
<feature type="domain" description="Glycosyltransferase 2-like" evidence="1">
    <location>
        <begin position="5"/>
        <end position="149"/>
    </location>
</feature>